<keyword evidence="10" id="KW-1185">Reference proteome</keyword>
<dbReference type="OrthoDB" id="2985014at2759"/>
<comment type="subcellular location">
    <subcellularLocation>
        <location evidence="1">Membrane</location>
        <topology evidence="1">Multi-pass membrane protein</topology>
    </subcellularLocation>
</comment>
<evidence type="ECO:0000256" key="3">
    <source>
        <dbReference type="ARBA" id="ARBA00022692"/>
    </source>
</evidence>
<feature type="transmembrane region" description="Helical" evidence="7">
    <location>
        <begin position="96"/>
        <end position="116"/>
    </location>
</feature>
<feature type="transmembrane region" description="Helical" evidence="7">
    <location>
        <begin position="330"/>
        <end position="348"/>
    </location>
</feature>
<feature type="domain" description="Major facilitator superfamily (MFS) profile" evidence="8">
    <location>
        <begin position="57"/>
        <end position="472"/>
    </location>
</feature>
<feature type="transmembrane region" description="Helical" evidence="7">
    <location>
        <begin position="379"/>
        <end position="397"/>
    </location>
</feature>
<dbReference type="Pfam" id="PF07690">
    <property type="entry name" value="MFS_1"/>
    <property type="match status" value="1"/>
</dbReference>
<keyword evidence="5 7" id="KW-0472">Membrane</keyword>
<feature type="transmembrane region" description="Helical" evidence="7">
    <location>
        <begin position="183"/>
        <end position="206"/>
    </location>
</feature>
<dbReference type="HOGENOM" id="CLU_001265_0_1_1"/>
<organism evidence="9 10">
    <name type="scientific">[Torrubiella] hemipterigena</name>
    <dbReference type="NCBI Taxonomy" id="1531966"/>
    <lineage>
        <taxon>Eukaryota</taxon>
        <taxon>Fungi</taxon>
        <taxon>Dikarya</taxon>
        <taxon>Ascomycota</taxon>
        <taxon>Pezizomycotina</taxon>
        <taxon>Sordariomycetes</taxon>
        <taxon>Hypocreomycetidae</taxon>
        <taxon>Hypocreales</taxon>
        <taxon>Clavicipitaceae</taxon>
        <taxon>Clavicipitaceae incertae sedis</taxon>
        <taxon>'Torrubiella' clade</taxon>
    </lineage>
</organism>
<dbReference type="EMBL" id="CDHN01000001">
    <property type="protein sequence ID" value="CEJ80438.1"/>
    <property type="molecule type" value="Genomic_DNA"/>
</dbReference>
<feature type="transmembrane region" description="Helical" evidence="7">
    <location>
        <begin position="418"/>
        <end position="435"/>
    </location>
</feature>
<keyword evidence="2" id="KW-0813">Transport</keyword>
<protein>
    <recommendedName>
        <fullName evidence="8">Major facilitator superfamily (MFS) profile domain-containing protein</fullName>
    </recommendedName>
</protein>
<feature type="transmembrane region" description="Helical" evidence="7">
    <location>
        <begin position="218"/>
        <end position="238"/>
    </location>
</feature>
<evidence type="ECO:0000313" key="10">
    <source>
        <dbReference type="Proteomes" id="UP000039046"/>
    </source>
</evidence>
<dbReference type="PROSITE" id="PS50850">
    <property type="entry name" value="MFS"/>
    <property type="match status" value="1"/>
</dbReference>
<evidence type="ECO:0000259" key="8">
    <source>
        <dbReference type="PROSITE" id="PS50850"/>
    </source>
</evidence>
<name>A0A0A1SJQ6_9HYPO</name>
<evidence type="ECO:0000256" key="6">
    <source>
        <dbReference type="SAM" id="MobiDB-lite"/>
    </source>
</evidence>
<dbReference type="PANTHER" id="PTHR43791">
    <property type="entry name" value="PERMEASE-RELATED"/>
    <property type="match status" value="1"/>
</dbReference>
<keyword evidence="4 7" id="KW-1133">Transmembrane helix</keyword>
<dbReference type="Gene3D" id="1.20.1250.20">
    <property type="entry name" value="MFS general substrate transporter like domains"/>
    <property type="match status" value="2"/>
</dbReference>
<feature type="transmembrane region" description="Helical" evidence="7">
    <location>
        <begin position="123"/>
        <end position="141"/>
    </location>
</feature>
<dbReference type="GO" id="GO:0016020">
    <property type="term" value="C:membrane"/>
    <property type="evidence" value="ECO:0007669"/>
    <property type="project" value="UniProtKB-SubCell"/>
</dbReference>
<evidence type="ECO:0000256" key="7">
    <source>
        <dbReference type="SAM" id="Phobius"/>
    </source>
</evidence>
<gene>
    <name evidence="9" type="ORF">VHEMI00619</name>
</gene>
<evidence type="ECO:0000256" key="1">
    <source>
        <dbReference type="ARBA" id="ARBA00004141"/>
    </source>
</evidence>
<feature type="transmembrane region" description="Helical" evidence="7">
    <location>
        <begin position="153"/>
        <end position="171"/>
    </location>
</feature>
<evidence type="ECO:0000256" key="5">
    <source>
        <dbReference type="ARBA" id="ARBA00023136"/>
    </source>
</evidence>
<proteinExistence type="predicted"/>
<dbReference type="AlphaFoldDB" id="A0A0A1SJQ6"/>
<dbReference type="InterPro" id="IPR011701">
    <property type="entry name" value="MFS"/>
</dbReference>
<dbReference type="FunFam" id="1.20.1250.20:FF:000013">
    <property type="entry name" value="MFS general substrate transporter"/>
    <property type="match status" value="1"/>
</dbReference>
<feature type="transmembrane region" description="Helical" evidence="7">
    <location>
        <begin position="447"/>
        <end position="467"/>
    </location>
</feature>
<feature type="transmembrane region" description="Helical" evidence="7">
    <location>
        <begin position="355"/>
        <end position="373"/>
    </location>
</feature>
<reference evidence="9 10" key="1">
    <citation type="journal article" date="2015" name="Genome Announc.">
        <title>Draft Genome Sequence and Gene Annotation of the Entomopathogenic Fungus Verticillium hemipterigenum.</title>
        <authorList>
            <person name="Horn F."/>
            <person name="Habel A."/>
            <person name="Scharf D.H."/>
            <person name="Dworschak J."/>
            <person name="Brakhage A.A."/>
            <person name="Guthke R."/>
            <person name="Hertweck C."/>
            <person name="Linde J."/>
        </authorList>
    </citation>
    <scope>NUCLEOTIDE SEQUENCE [LARGE SCALE GENOMIC DNA]</scope>
</reference>
<dbReference type="SUPFAM" id="SSF103473">
    <property type="entry name" value="MFS general substrate transporter"/>
    <property type="match status" value="1"/>
</dbReference>
<accession>A0A0A1SJQ6</accession>
<dbReference type="FunFam" id="1.20.1250.20:FF:000034">
    <property type="entry name" value="MFS general substrate transporter"/>
    <property type="match status" value="1"/>
</dbReference>
<dbReference type="Proteomes" id="UP000039046">
    <property type="component" value="Unassembled WGS sequence"/>
</dbReference>
<keyword evidence="3 7" id="KW-0812">Transmembrane</keyword>
<feature type="transmembrane region" description="Helical" evidence="7">
    <location>
        <begin position="287"/>
        <end position="310"/>
    </location>
</feature>
<feature type="region of interest" description="Disordered" evidence="6">
    <location>
        <begin position="1"/>
        <end position="31"/>
    </location>
</feature>
<feature type="transmembrane region" description="Helical" evidence="7">
    <location>
        <begin position="53"/>
        <end position="70"/>
    </location>
</feature>
<dbReference type="GO" id="GO:0022857">
    <property type="term" value="F:transmembrane transporter activity"/>
    <property type="evidence" value="ECO:0007669"/>
    <property type="project" value="InterPro"/>
</dbReference>
<evidence type="ECO:0000256" key="4">
    <source>
        <dbReference type="ARBA" id="ARBA00022989"/>
    </source>
</evidence>
<sequence length="505" mass="56095">MAIPENTPDDASNGNDAMPHDSTSKGVAPGVHTTSNDDVTYTEAQVKTIRWKIDIYVMPLMTLIYLFAFIDRSNIGNARLAGLEKDLHLKGNDFNAALSIFYVSYIVFQIPCVTICKWVGPGWFIPTITLAFGVCSIGTAFANDYSTLCGVRFLLGIFESAMQPALAYYLSRWYTRSELTFRVSLYIVSASLAGAFGGLLASAILTLDHFGSLQKWRMIFAIEGIATAALGFVCFFILTDRPQTALWLTDEEKKIAILRVRRERVGTTEVLDKFNWKKAKLGICNPVVITTSIIFFFNSITVHGASFFLPTIVKTIFPHKTVQEQQLLSVPPYILGSISCLATCYASWKLDRRGIFMILGAPIVVVGYAIFVATENSTVRYVAIFLPFFGIFAYGAITPSHCSANVVSDTARSSAIGYNAMMGSMGGLLSTWLFLDFDAPRYLIANSLNLAVQAAMILLATGLYFWIERSNKRRDQMDETESLDGLTPEEVQELDWKNPSFRWVN</sequence>
<evidence type="ECO:0000256" key="2">
    <source>
        <dbReference type="ARBA" id="ARBA00022448"/>
    </source>
</evidence>
<dbReference type="InterPro" id="IPR020846">
    <property type="entry name" value="MFS_dom"/>
</dbReference>
<dbReference type="InterPro" id="IPR036259">
    <property type="entry name" value="MFS_trans_sf"/>
</dbReference>
<evidence type="ECO:0000313" key="9">
    <source>
        <dbReference type="EMBL" id="CEJ80438.1"/>
    </source>
</evidence>
<dbReference type="PANTHER" id="PTHR43791:SF48">
    <property type="entry name" value="TRANSPORTER, PUTATIVE (AFU_ORTHOLOGUE AFUA_4G01000)-RELATED"/>
    <property type="match status" value="1"/>
</dbReference>